<organism evidence="1">
    <name type="scientific">freshwater metagenome</name>
    <dbReference type="NCBI Taxonomy" id="449393"/>
    <lineage>
        <taxon>unclassified sequences</taxon>
        <taxon>metagenomes</taxon>
        <taxon>ecological metagenomes</taxon>
    </lineage>
</organism>
<protein>
    <submittedName>
        <fullName evidence="1">Unannotated protein</fullName>
    </submittedName>
</protein>
<reference evidence="1" key="1">
    <citation type="submission" date="2020-05" db="EMBL/GenBank/DDBJ databases">
        <authorList>
            <person name="Chiriac C."/>
            <person name="Salcher M."/>
            <person name="Ghai R."/>
            <person name="Kavagutti S V."/>
        </authorList>
    </citation>
    <scope>NUCLEOTIDE SEQUENCE</scope>
</reference>
<proteinExistence type="predicted"/>
<sequence>MVSFATPKSVNTFQHSFTWGADAISAMEHPAAKSGKITFWLADVRMSALSAIKWTPQKKIISAVVLEAAAWANLNESPVISAN</sequence>
<accession>A0A6J6MEN4</accession>
<dbReference type="EMBL" id="CAEZWY010000046">
    <property type="protein sequence ID" value="CAB4670853.1"/>
    <property type="molecule type" value="Genomic_DNA"/>
</dbReference>
<evidence type="ECO:0000313" key="1">
    <source>
        <dbReference type="EMBL" id="CAB4670853.1"/>
    </source>
</evidence>
<dbReference type="EMBL" id="CAFBQT010000115">
    <property type="protein sequence ID" value="CAB5065561.1"/>
    <property type="molecule type" value="Genomic_DNA"/>
</dbReference>
<gene>
    <name evidence="1" type="ORF">UFOPK2312_00560</name>
    <name evidence="2" type="ORF">UFOPK4355_00853</name>
</gene>
<evidence type="ECO:0000313" key="2">
    <source>
        <dbReference type="EMBL" id="CAB5065561.1"/>
    </source>
</evidence>
<dbReference type="AlphaFoldDB" id="A0A6J6MEN4"/>
<name>A0A6J6MEN4_9ZZZZ</name>